<protein>
    <submittedName>
        <fullName evidence="2">Uncharacterized protein</fullName>
    </submittedName>
</protein>
<dbReference type="EMBL" id="JMCB01000002">
    <property type="protein sequence ID" value="KFE71101.1"/>
    <property type="molecule type" value="Genomic_DNA"/>
</dbReference>
<keyword evidence="3" id="KW-1185">Reference proteome</keyword>
<feature type="compositionally biased region" description="Pro residues" evidence="1">
    <location>
        <begin position="56"/>
        <end position="68"/>
    </location>
</feature>
<feature type="compositionally biased region" description="Basic and acidic residues" evidence="1">
    <location>
        <begin position="40"/>
        <end position="52"/>
    </location>
</feature>
<organism evidence="2 3">
    <name type="scientific">Hyalangium minutum</name>
    <dbReference type="NCBI Taxonomy" id="394096"/>
    <lineage>
        <taxon>Bacteria</taxon>
        <taxon>Pseudomonadati</taxon>
        <taxon>Myxococcota</taxon>
        <taxon>Myxococcia</taxon>
        <taxon>Myxococcales</taxon>
        <taxon>Cystobacterineae</taxon>
        <taxon>Archangiaceae</taxon>
        <taxon>Hyalangium</taxon>
    </lineage>
</organism>
<proteinExistence type="predicted"/>
<feature type="region of interest" description="Disordered" evidence="1">
    <location>
        <begin position="38"/>
        <end position="75"/>
    </location>
</feature>
<accession>A0A085WTT8</accession>
<sequence>MTHAPLGLREITNLETFDEGHRRSLGAKENGARLLTPCAEEGHSATHPEQRSRGAPPLPRPSRQPPRPNLVSGVP</sequence>
<name>A0A085WTT8_9BACT</name>
<evidence type="ECO:0000313" key="3">
    <source>
        <dbReference type="Proteomes" id="UP000028725"/>
    </source>
</evidence>
<gene>
    <name evidence="2" type="ORF">DB31_3231</name>
</gene>
<dbReference type="AlphaFoldDB" id="A0A085WTT8"/>
<dbReference type="Proteomes" id="UP000028725">
    <property type="component" value="Unassembled WGS sequence"/>
</dbReference>
<evidence type="ECO:0000313" key="2">
    <source>
        <dbReference type="EMBL" id="KFE71101.1"/>
    </source>
</evidence>
<reference evidence="2 3" key="1">
    <citation type="submission" date="2014-04" db="EMBL/GenBank/DDBJ databases">
        <title>Genome assembly of Hyalangium minutum DSM 14724.</title>
        <authorList>
            <person name="Sharma G."/>
            <person name="Subramanian S."/>
        </authorList>
    </citation>
    <scope>NUCLEOTIDE SEQUENCE [LARGE SCALE GENOMIC DNA]</scope>
    <source>
        <strain evidence="2 3">DSM 14724</strain>
    </source>
</reference>
<comment type="caution">
    <text evidence="2">The sequence shown here is derived from an EMBL/GenBank/DDBJ whole genome shotgun (WGS) entry which is preliminary data.</text>
</comment>
<evidence type="ECO:0000256" key="1">
    <source>
        <dbReference type="SAM" id="MobiDB-lite"/>
    </source>
</evidence>